<sequence length="273" mass="30512">MKYTHAIVVRIPDTVQFSEKEKSTVNVALAKKQLEDLSESLRKSGVDIIELAPEENCLQQSLYAGDSAVVVSGTALVTRPKNVGSRDKEISRILGELAWEVVETPETFNGKPVVLEGSDVLYTGREIFVGIRNRGTNIEGAFVVGRTFSDMNVVPITLPGDLPLKHYVSMITTDVIAVGSSKDAEDVLHRIERQATFRYKTLTMQHDAAINFLNVNDHVIYRQDAPDTRLQQLREPIKLWSVPANELIALGDPVSRFCLLVRKLRTLRTIWEA</sequence>
<evidence type="ECO:0000313" key="5">
    <source>
        <dbReference type="WBParaSite" id="EVEC_0000822101-mRNA-1"/>
    </source>
</evidence>
<evidence type="ECO:0000256" key="1">
    <source>
        <dbReference type="ARBA" id="ARBA00008532"/>
    </source>
</evidence>
<proteinExistence type="inferred from homology"/>
<keyword evidence="4" id="KW-1185">Reference proteome</keyword>
<dbReference type="OrthoDB" id="10016839at2759"/>
<dbReference type="GO" id="GO:0016597">
    <property type="term" value="F:amino acid binding"/>
    <property type="evidence" value="ECO:0007669"/>
    <property type="project" value="TreeGrafter"/>
</dbReference>
<dbReference type="EMBL" id="UXUI01009051">
    <property type="protein sequence ID" value="VDD92954.1"/>
    <property type="molecule type" value="Genomic_DNA"/>
</dbReference>
<dbReference type="GO" id="GO:0045429">
    <property type="term" value="P:positive regulation of nitric oxide biosynthetic process"/>
    <property type="evidence" value="ECO:0007669"/>
    <property type="project" value="TreeGrafter"/>
</dbReference>
<dbReference type="PANTHER" id="PTHR12737:SF9">
    <property type="entry name" value="DIMETHYLARGININASE"/>
    <property type="match status" value="1"/>
</dbReference>
<dbReference type="InterPro" id="IPR033199">
    <property type="entry name" value="DDAH-like"/>
</dbReference>
<gene>
    <name evidence="3" type="ORF">EVEC_LOCUS7705</name>
</gene>
<protein>
    <submittedName>
        <fullName evidence="5">Dimethylargininase</fullName>
    </submittedName>
</protein>
<keyword evidence="2" id="KW-0378">Hydrolase</keyword>
<dbReference type="STRING" id="51028.A0A0N4VCD0"/>
<dbReference type="GO" id="GO:0016403">
    <property type="term" value="F:dimethylargininase activity"/>
    <property type="evidence" value="ECO:0007669"/>
    <property type="project" value="TreeGrafter"/>
</dbReference>
<dbReference type="AlphaFoldDB" id="A0A0N4VCD0"/>
<dbReference type="PANTHER" id="PTHR12737">
    <property type="entry name" value="DIMETHYLARGININE DIMETHYLAMINOHYDROLASE"/>
    <property type="match status" value="1"/>
</dbReference>
<reference evidence="5" key="1">
    <citation type="submission" date="2017-02" db="UniProtKB">
        <authorList>
            <consortium name="WormBaseParasite"/>
        </authorList>
    </citation>
    <scope>IDENTIFICATION</scope>
</reference>
<organism evidence="5">
    <name type="scientific">Enterobius vermicularis</name>
    <name type="common">Human pinworm</name>
    <dbReference type="NCBI Taxonomy" id="51028"/>
    <lineage>
        <taxon>Eukaryota</taxon>
        <taxon>Metazoa</taxon>
        <taxon>Ecdysozoa</taxon>
        <taxon>Nematoda</taxon>
        <taxon>Chromadorea</taxon>
        <taxon>Rhabditida</taxon>
        <taxon>Spirurina</taxon>
        <taxon>Oxyuridomorpha</taxon>
        <taxon>Oxyuroidea</taxon>
        <taxon>Oxyuridae</taxon>
        <taxon>Enterobius</taxon>
    </lineage>
</organism>
<evidence type="ECO:0000313" key="4">
    <source>
        <dbReference type="Proteomes" id="UP000274131"/>
    </source>
</evidence>
<evidence type="ECO:0000313" key="3">
    <source>
        <dbReference type="EMBL" id="VDD92954.1"/>
    </source>
</evidence>
<reference evidence="3 4" key="2">
    <citation type="submission" date="2018-10" db="EMBL/GenBank/DDBJ databases">
        <authorList>
            <consortium name="Pathogen Informatics"/>
        </authorList>
    </citation>
    <scope>NUCLEOTIDE SEQUENCE [LARGE SCALE GENOMIC DNA]</scope>
</reference>
<evidence type="ECO:0000256" key="2">
    <source>
        <dbReference type="ARBA" id="ARBA00022801"/>
    </source>
</evidence>
<dbReference type="WBParaSite" id="EVEC_0000822101-mRNA-1">
    <property type="protein sequence ID" value="EVEC_0000822101-mRNA-1"/>
    <property type="gene ID" value="EVEC_0000822101"/>
</dbReference>
<dbReference type="SUPFAM" id="SSF55909">
    <property type="entry name" value="Pentein"/>
    <property type="match status" value="1"/>
</dbReference>
<name>A0A0N4VCD0_ENTVE</name>
<dbReference type="GO" id="GO:0006525">
    <property type="term" value="P:arginine metabolic process"/>
    <property type="evidence" value="ECO:0007669"/>
    <property type="project" value="TreeGrafter"/>
</dbReference>
<dbReference type="GO" id="GO:0000052">
    <property type="term" value="P:citrulline metabolic process"/>
    <property type="evidence" value="ECO:0007669"/>
    <property type="project" value="TreeGrafter"/>
</dbReference>
<dbReference type="Proteomes" id="UP000274131">
    <property type="component" value="Unassembled WGS sequence"/>
</dbReference>
<accession>A0A0N4VCD0</accession>
<dbReference type="Gene3D" id="3.75.10.10">
    <property type="entry name" value="L-arginine/glycine Amidinotransferase, Chain A"/>
    <property type="match status" value="1"/>
</dbReference>
<comment type="similarity">
    <text evidence="1">Belongs to the DDAH family.</text>
</comment>